<protein>
    <submittedName>
        <fullName evidence="2">Uncharacterized protein</fullName>
    </submittedName>
</protein>
<accession>A0A5D4XGU7</accession>
<dbReference type="EMBL" id="VTFT01000003">
    <property type="protein sequence ID" value="TYT23165.1"/>
    <property type="molecule type" value="Genomic_DNA"/>
</dbReference>
<name>A0A5D4XGU7_9GAMM</name>
<dbReference type="Proteomes" id="UP000324973">
    <property type="component" value="Unassembled WGS sequence"/>
</dbReference>
<feature type="signal peptide" evidence="1">
    <location>
        <begin position="1"/>
        <end position="17"/>
    </location>
</feature>
<organism evidence="2 3">
    <name type="scientific">Luteimonas viscosa</name>
    <dbReference type="NCBI Taxonomy" id="1132694"/>
    <lineage>
        <taxon>Bacteria</taxon>
        <taxon>Pseudomonadati</taxon>
        <taxon>Pseudomonadota</taxon>
        <taxon>Gammaproteobacteria</taxon>
        <taxon>Lysobacterales</taxon>
        <taxon>Lysobacteraceae</taxon>
        <taxon>Luteimonas</taxon>
    </lineage>
</organism>
<reference evidence="2 3" key="1">
    <citation type="submission" date="2019-08" db="EMBL/GenBank/DDBJ databases">
        <title>Luteimonas viscosus sp. nov., isolated from soil of a sunflower field.</title>
        <authorList>
            <person name="Jianli Z."/>
            <person name="Ying Z."/>
        </authorList>
    </citation>
    <scope>NUCLEOTIDE SEQUENCE [LARGE SCALE GENOMIC DNA]</scope>
    <source>
        <strain evidence="2 3">XBU10</strain>
    </source>
</reference>
<comment type="caution">
    <text evidence="2">The sequence shown here is derived from an EMBL/GenBank/DDBJ whole genome shotgun (WGS) entry which is preliminary data.</text>
</comment>
<gene>
    <name evidence="2" type="ORF">FZO89_18170</name>
</gene>
<dbReference type="OrthoDB" id="5986110at2"/>
<dbReference type="RefSeq" id="WP_149104872.1">
    <property type="nucleotide sequence ID" value="NZ_VTFT01000003.1"/>
</dbReference>
<dbReference type="AlphaFoldDB" id="A0A5D4XGU7"/>
<proteinExistence type="predicted"/>
<sequence>MRALLLALLCCACAESAAQEDAGAATPVPTPGSDPVTEMDTVRVVGERPPVDPFAFRNPVDVDGTVFSRHWDEPPSMEEIGMRGGIVQIAINKGLEATAAGIRKLPGWRNQVRAAVARPPPLDEVQAARAARLRTAGTP</sequence>
<evidence type="ECO:0000256" key="1">
    <source>
        <dbReference type="SAM" id="SignalP"/>
    </source>
</evidence>
<evidence type="ECO:0000313" key="3">
    <source>
        <dbReference type="Proteomes" id="UP000324973"/>
    </source>
</evidence>
<keyword evidence="3" id="KW-1185">Reference proteome</keyword>
<keyword evidence="1" id="KW-0732">Signal</keyword>
<evidence type="ECO:0000313" key="2">
    <source>
        <dbReference type="EMBL" id="TYT23165.1"/>
    </source>
</evidence>
<feature type="chain" id="PRO_5022929369" evidence="1">
    <location>
        <begin position="18"/>
        <end position="139"/>
    </location>
</feature>